<reference evidence="1 2" key="1">
    <citation type="submission" date="2016-11" db="EMBL/GenBank/DDBJ databases">
        <authorList>
            <consortium name="Pathogen Informatics"/>
        </authorList>
    </citation>
    <scope>NUCLEOTIDE SEQUENCE [LARGE SCALE GENOMIC DNA]</scope>
    <source>
        <strain evidence="1 2">696</strain>
    </source>
</reference>
<dbReference type="AlphaFoldDB" id="A0AB74FI24"/>
<evidence type="ECO:0000313" key="1">
    <source>
        <dbReference type="EMBL" id="SIN40712.1"/>
    </source>
</evidence>
<accession>A0AB74FI24</accession>
<organism evidence="1 2">
    <name type="scientific">Mycobacteroides abscessus subsp. abscessus</name>
    <dbReference type="NCBI Taxonomy" id="1185650"/>
    <lineage>
        <taxon>Bacteria</taxon>
        <taxon>Bacillati</taxon>
        <taxon>Actinomycetota</taxon>
        <taxon>Actinomycetes</taxon>
        <taxon>Mycobacteriales</taxon>
        <taxon>Mycobacteriaceae</taxon>
        <taxon>Mycobacteroides</taxon>
        <taxon>Mycobacteroides abscessus</taxon>
    </lineage>
</organism>
<evidence type="ECO:0000313" key="2">
    <source>
        <dbReference type="Proteomes" id="UP000184831"/>
    </source>
</evidence>
<dbReference type="Proteomes" id="UP000184831">
    <property type="component" value="Unassembled WGS sequence"/>
</dbReference>
<dbReference type="EMBL" id="FSQE01000011">
    <property type="protein sequence ID" value="SIN40712.1"/>
    <property type="molecule type" value="Genomic_DNA"/>
</dbReference>
<proteinExistence type="predicted"/>
<comment type="caution">
    <text evidence="1">The sequence shown here is derived from an EMBL/GenBank/DDBJ whole genome shotgun (WGS) entry which is preliminary data.</text>
</comment>
<protein>
    <submittedName>
        <fullName evidence="1">Uncharacterized protein</fullName>
    </submittedName>
</protein>
<sequence length="34" mass="3499">MMGGDRPANVRCTQCGTDIGDPDGNLILFCGAEA</sequence>
<name>A0AB74FI24_9MYCO</name>
<gene>
    <name evidence="1" type="ORF">SAMEA2152244_04326</name>
</gene>